<comment type="caution">
    <text evidence="1">The sequence shown here is derived from an EMBL/GenBank/DDBJ whole genome shotgun (WGS) entry which is preliminary data.</text>
</comment>
<dbReference type="Proteomes" id="UP001234178">
    <property type="component" value="Unassembled WGS sequence"/>
</dbReference>
<gene>
    <name evidence="1" type="ORF">OUZ56_001380</name>
</gene>
<protein>
    <submittedName>
        <fullName evidence="1">Uncharacterized protein</fullName>
    </submittedName>
</protein>
<reference evidence="1 2" key="1">
    <citation type="journal article" date="2023" name="Nucleic Acids Res.">
        <title>The hologenome of Daphnia magna reveals possible DNA methylation and microbiome-mediated evolution of the host genome.</title>
        <authorList>
            <person name="Chaturvedi A."/>
            <person name="Li X."/>
            <person name="Dhandapani V."/>
            <person name="Marshall H."/>
            <person name="Kissane S."/>
            <person name="Cuenca-Cambronero M."/>
            <person name="Asole G."/>
            <person name="Calvet F."/>
            <person name="Ruiz-Romero M."/>
            <person name="Marangio P."/>
            <person name="Guigo R."/>
            <person name="Rago D."/>
            <person name="Mirbahai L."/>
            <person name="Eastwood N."/>
            <person name="Colbourne J.K."/>
            <person name="Zhou J."/>
            <person name="Mallon E."/>
            <person name="Orsini L."/>
        </authorList>
    </citation>
    <scope>NUCLEOTIDE SEQUENCE [LARGE SCALE GENOMIC DNA]</scope>
    <source>
        <strain evidence="1">LRV0_1</strain>
    </source>
</reference>
<evidence type="ECO:0000313" key="2">
    <source>
        <dbReference type="Proteomes" id="UP001234178"/>
    </source>
</evidence>
<keyword evidence="2" id="KW-1185">Reference proteome</keyword>
<sequence length="86" mass="9938">MKKNKLHVHCLSLLVISKTDYHGRQDETGVRRGGRTREEEEKKKCALILDECPSVSDSKEKGNRRARYMAINWMSRADELQPSPQP</sequence>
<proteinExistence type="predicted"/>
<organism evidence="1 2">
    <name type="scientific">Daphnia magna</name>
    <dbReference type="NCBI Taxonomy" id="35525"/>
    <lineage>
        <taxon>Eukaryota</taxon>
        <taxon>Metazoa</taxon>
        <taxon>Ecdysozoa</taxon>
        <taxon>Arthropoda</taxon>
        <taxon>Crustacea</taxon>
        <taxon>Branchiopoda</taxon>
        <taxon>Diplostraca</taxon>
        <taxon>Cladocera</taxon>
        <taxon>Anomopoda</taxon>
        <taxon>Daphniidae</taxon>
        <taxon>Daphnia</taxon>
    </lineage>
</organism>
<dbReference type="EMBL" id="JAOYFB010000036">
    <property type="protein sequence ID" value="KAK4019356.1"/>
    <property type="molecule type" value="Genomic_DNA"/>
</dbReference>
<evidence type="ECO:0000313" key="1">
    <source>
        <dbReference type="EMBL" id="KAK4019356.1"/>
    </source>
</evidence>
<name>A0ABR0A2G1_9CRUS</name>
<accession>A0ABR0A2G1</accession>